<dbReference type="PANTHER" id="PTHR10744">
    <property type="entry name" value="40S RIBOSOMAL PROTEIN S11 FAMILY MEMBER"/>
    <property type="match status" value="1"/>
</dbReference>
<sequence>MTRKKLKGTIKKLSSAKTAAVEVARVYHHPLYRKRIRASKTYLAHFEGEVEVGQPVVIEEGRPISKRKRWRVVEVGGRPVGPQARNMKEKVKVEEPRAKRRKAKRNGKK</sequence>
<evidence type="ECO:0000256" key="4">
    <source>
        <dbReference type="SAM" id="MobiDB-lite"/>
    </source>
</evidence>
<feature type="compositionally biased region" description="Basic residues" evidence="4">
    <location>
        <begin position="98"/>
        <end position="109"/>
    </location>
</feature>
<dbReference type="AlphaFoldDB" id="A0A831Z068"/>
<organism evidence="5">
    <name type="scientific">candidate division WWE3 bacterium</name>
    <dbReference type="NCBI Taxonomy" id="2053526"/>
    <lineage>
        <taxon>Bacteria</taxon>
        <taxon>Katanobacteria</taxon>
    </lineage>
</organism>
<dbReference type="PRINTS" id="PR00973">
    <property type="entry name" value="RIBOSOMALS17"/>
</dbReference>
<dbReference type="EMBL" id="DSPJ01000049">
    <property type="protein sequence ID" value="HEX61858.1"/>
    <property type="molecule type" value="Genomic_DNA"/>
</dbReference>
<keyword evidence="3" id="KW-0687">Ribonucleoprotein</keyword>
<reference evidence="5" key="1">
    <citation type="journal article" date="2020" name="mSystems">
        <title>Genome- and Community-Level Interaction Insights into Carbon Utilization and Element Cycling Functions of Hydrothermarchaeota in Hydrothermal Sediment.</title>
        <authorList>
            <person name="Zhou Z."/>
            <person name="Liu Y."/>
            <person name="Xu W."/>
            <person name="Pan J."/>
            <person name="Luo Z.H."/>
            <person name="Li M."/>
        </authorList>
    </citation>
    <scope>NUCLEOTIDE SEQUENCE [LARGE SCALE GENOMIC DNA]</scope>
    <source>
        <strain evidence="5">SpSt-361</strain>
    </source>
</reference>
<evidence type="ECO:0000256" key="1">
    <source>
        <dbReference type="ARBA" id="ARBA00010254"/>
    </source>
</evidence>
<dbReference type="InterPro" id="IPR012340">
    <property type="entry name" value="NA-bd_OB-fold"/>
</dbReference>
<protein>
    <submittedName>
        <fullName evidence="5">30S ribosomal protein S17</fullName>
    </submittedName>
</protein>
<dbReference type="Gene3D" id="2.40.50.140">
    <property type="entry name" value="Nucleic acid-binding proteins"/>
    <property type="match status" value="1"/>
</dbReference>
<accession>A0A831Z068</accession>
<dbReference type="Pfam" id="PF00366">
    <property type="entry name" value="Ribosomal_S17"/>
    <property type="match status" value="1"/>
</dbReference>
<proteinExistence type="inferred from homology"/>
<keyword evidence="2 5" id="KW-0689">Ribosomal protein</keyword>
<dbReference type="CDD" id="cd00364">
    <property type="entry name" value="Ribosomal_uS17"/>
    <property type="match status" value="1"/>
</dbReference>
<name>A0A831Z068_UNCKA</name>
<feature type="region of interest" description="Disordered" evidence="4">
    <location>
        <begin position="77"/>
        <end position="109"/>
    </location>
</feature>
<dbReference type="GO" id="GO:0003735">
    <property type="term" value="F:structural constituent of ribosome"/>
    <property type="evidence" value="ECO:0007669"/>
    <property type="project" value="InterPro"/>
</dbReference>
<dbReference type="GO" id="GO:0006412">
    <property type="term" value="P:translation"/>
    <property type="evidence" value="ECO:0007669"/>
    <property type="project" value="InterPro"/>
</dbReference>
<dbReference type="GO" id="GO:0022627">
    <property type="term" value="C:cytosolic small ribosomal subunit"/>
    <property type="evidence" value="ECO:0007669"/>
    <property type="project" value="TreeGrafter"/>
</dbReference>
<evidence type="ECO:0000256" key="3">
    <source>
        <dbReference type="ARBA" id="ARBA00023274"/>
    </source>
</evidence>
<dbReference type="SUPFAM" id="SSF50249">
    <property type="entry name" value="Nucleic acid-binding proteins"/>
    <property type="match status" value="1"/>
</dbReference>
<evidence type="ECO:0000313" key="5">
    <source>
        <dbReference type="EMBL" id="HEX61858.1"/>
    </source>
</evidence>
<gene>
    <name evidence="5" type="primary">rpsQ</name>
    <name evidence="5" type="ORF">ENR01_01735</name>
</gene>
<feature type="compositionally biased region" description="Basic and acidic residues" evidence="4">
    <location>
        <begin position="86"/>
        <end position="97"/>
    </location>
</feature>
<evidence type="ECO:0000256" key="2">
    <source>
        <dbReference type="ARBA" id="ARBA00022980"/>
    </source>
</evidence>
<comment type="caution">
    <text evidence="5">The sequence shown here is derived from an EMBL/GenBank/DDBJ whole genome shotgun (WGS) entry which is preliminary data.</text>
</comment>
<comment type="similarity">
    <text evidence="1">Belongs to the universal ribosomal protein uS17 family.</text>
</comment>
<dbReference type="PANTHER" id="PTHR10744:SF1">
    <property type="entry name" value="SMALL RIBOSOMAL SUBUNIT PROTEIN US17M"/>
    <property type="match status" value="1"/>
</dbReference>
<dbReference type="InterPro" id="IPR000266">
    <property type="entry name" value="Ribosomal_uS17"/>
</dbReference>